<dbReference type="CDD" id="cd14014">
    <property type="entry name" value="STKc_PknB_like"/>
    <property type="match status" value="1"/>
</dbReference>
<dbReference type="InterPro" id="IPR008271">
    <property type="entry name" value="Ser/Thr_kinase_AS"/>
</dbReference>
<evidence type="ECO:0000259" key="8">
    <source>
        <dbReference type="PROSITE" id="PS50011"/>
    </source>
</evidence>
<feature type="binding site" evidence="7">
    <location>
        <position position="111"/>
    </location>
    <ligand>
        <name>ATP</name>
        <dbReference type="ChEBI" id="CHEBI:30616"/>
    </ligand>
</feature>
<evidence type="ECO:0000256" key="3">
    <source>
        <dbReference type="ARBA" id="ARBA00022679"/>
    </source>
</evidence>
<accession>A0A538SPH2</accession>
<comment type="caution">
    <text evidence="9">The sequence shown here is derived from an EMBL/GenBank/DDBJ whole genome shotgun (WGS) entry which is preliminary data.</text>
</comment>
<dbReference type="EC" id="2.7.11.1" evidence="1"/>
<dbReference type="Proteomes" id="UP000320184">
    <property type="component" value="Unassembled WGS sequence"/>
</dbReference>
<protein>
    <recommendedName>
        <fullName evidence="1">non-specific serine/threonine protein kinase</fullName>
        <ecNumber evidence="1">2.7.11.1</ecNumber>
    </recommendedName>
</protein>
<dbReference type="PANTHER" id="PTHR43289:SF6">
    <property type="entry name" value="SERINE_THREONINE-PROTEIN KINASE NEKL-3"/>
    <property type="match status" value="1"/>
</dbReference>
<evidence type="ECO:0000256" key="5">
    <source>
        <dbReference type="ARBA" id="ARBA00022777"/>
    </source>
</evidence>
<dbReference type="InterPro" id="IPR000719">
    <property type="entry name" value="Prot_kinase_dom"/>
</dbReference>
<organism evidence="9 10">
    <name type="scientific">Eiseniibacteriota bacterium</name>
    <dbReference type="NCBI Taxonomy" id="2212470"/>
    <lineage>
        <taxon>Bacteria</taxon>
        <taxon>Candidatus Eiseniibacteriota</taxon>
    </lineage>
</organism>
<evidence type="ECO:0000313" key="9">
    <source>
        <dbReference type="EMBL" id="TMQ53255.1"/>
    </source>
</evidence>
<dbReference type="PROSITE" id="PS50011">
    <property type="entry name" value="PROTEIN_KINASE_DOM"/>
    <property type="match status" value="1"/>
</dbReference>
<dbReference type="Gene3D" id="1.10.510.10">
    <property type="entry name" value="Transferase(Phosphotransferase) domain 1"/>
    <property type="match status" value="1"/>
</dbReference>
<dbReference type="FunFam" id="1.10.510.10:FF:000021">
    <property type="entry name" value="Serine/threonine protein kinase"/>
    <property type="match status" value="1"/>
</dbReference>
<dbReference type="SMART" id="SM00220">
    <property type="entry name" value="S_TKc"/>
    <property type="match status" value="1"/>
</dbReference>
<proteinExistence type="predicted"/>
<dbReference type="PROSITE" id="PS00108">
    <property type="entry name" value="PROTEIN_KINASE_ST"/>
    <property type="match status" value="1"/>
</dbReference>
<feature type="domain" description="Protein kinase" evidence="8">
    <location>
        <begin position="82"/>
        <end position="347"/>
    </location>
</feature>
<name>A0A538SPH2_UNCEI</name>
<keyword evidence="5 9" id="KW-0418">Kinase</keyword>
<evidence type="ECO:0000313" key="10">
    <source>
        <dbReference type="Proteomes" id="UP000320184"/>
    </source>
</evidence>
<dbReference type="PROSITE" id="PS00107">
    <property type="entry name" value="PROTEIN_KINASE_ATP"/>
    <property type="match status" value="1"/>
</dbReference>
<dbReference type="Gene3D" id="3.30.200.20">
    <property type="entry name" value="Phosphorylase Kinase, domain 1"/>
    <property type="match status" value="1"/>
</dbReference>
<evidence type="ECO:0000256" key="6">
    <source>
        <dbReference type="ARBA" id="ARBA00022840"/>
    </source>
</evidence>
<dbReference type="InterPro" id="IPR011009">
    <property type="entry name" value="Kinase-like_dom_sf"/>
</dbReference>
<sequence>MNPNELDHLYRIAEAIGDGQVVDWEGEARARPELTSYLDELRMLETMGAATAAVSPGTDHVAEVSTMGKLEERVRTALAERYRIQRVLGRGAMAVVFLAEDPRHGRVVAIKVFDPRKASSVEPERFLREIAIVARLQHPHIVPLFDSGSEKGLLWFAMPYVEGETLRVLLARHRQLPLDDAVRFATELAEALDVAHRAGVVHRDLKPENVLLSSGHALLADFGIARLFRESQTATLTSPGTSLGTPNYMSPEQVLADPAAIGPPSDQYALACLLYEMLVGEPPFAGRTSDVVQHHLTTKPPRASALRPGLHPALDAVIAKGMAKSPADRYASAGELAAAARAAAAGR</sequence>
<evidence type="ECO:0000256" key="1">
    <source>
        <dbReference type="ARBA" id="ARBA00012513"/>
    </source>
</evidence>
<evidence type="ECO:0000256" key="7">
    <source>
        <dbReference type="PROSITE-ProRule" id="PRU10141"/>
    </source>
</evidence>
<dbReference type="EMBL" id="VBOT01000021">
    <property type="protein sequence ID" value="TMQ53255.1"/>
    <property type="molecule type" value="Genomic_DNA"/>
</dbReference>
<evidence type="ECO:0000256" key="4">
    <source>
        <dbReference type="ARBA" id="ARBA00022741"/>
    </source>
</evidence>
<reference evidence="9 10" key="1">
    <citation type="journal article" date="2019" name="Nat. Microbiol.">
        <title>Mediterranean grassland soil C-N compound turnover is dependent on rainfall and depth, and is mediated by genomically divergent microorganisms.</title>
        <authorList>
            <person name="Diamond S."/>
            <person name="Andeer P.F."/>
            <person name="Li Z."/>
            <person name="Crits-Christoph A."/>
            <person name="Burstein D."/>
            <person name="Anantharaman K."/>
            <person name="Lane K.R."/>
            <person name="Thomas B.C."/>
            <person name="Pan C."/>
            <person name="Northen T.R."/>
            <person name="Banfield J.F."/>
        </authorList>
    </citation>
    <scope>NUCLEOTIDE SEQUENCE [LARGE SCALE GENOMIC DNA]</scope>
    <source>
        <strain evidence="9">WS_3</strain>
    </source>
</reference>
<keyword evidence="4 7" id="KW-0547">Nucleotide-binding</keyword>
<dbReference type="SUPFAM" id="SSF56112">
    <property type="entry name" value="Protein kinase-like (PK-like)"/>
    <property type="match status" value="1"/>
</dbReference>
<evidence type="ECO:0000256" key="2">
    <source>
        <dbReference type="ARBA" id="ARBA00022527"/>
    </source>
</evidence>
<keyword evidence="2 9" id="KW-0723">Serine/threonine-protein kinase</keyword>
<dbReference type="AlphaFoldDB" id="A0A538SPH2"/>
<dbReference type="PANTHER" id="PTHR43289">
    <property type="entry name" value="MITOGEN-ACTIVATED PROTEIN KINASE KINASE KINASE 20-RELATED"/>
    <property type="match status" value="1"/>
</dbReference>
<keyword evidence="3" id="KW-0808">Transferase</keyword>
<gene>
    <name evidence="9" type="ORF">E6K73_01550</name>
</gene>
<dbReference type="InterPro" id="IPR017441">
    <property type="entry name" value="Protein_kinase_ATP_BS"/>
</dbReference>
<dbReference type="Pfam" id="PF00069">
    <property type="entry name" value="Pkinase"/>
    <property type="match status" value="1"/>
</dbReference>
<keyword evidence="6 7" id="KW-0067">ATP-binding</keyword>
<dbReference type="GO" id="GO:0004674">
    <property type="term" value="F:protein serine/threonine kinase activity"/>
    <property type="evidence" value="ECO:0007669"/>
    <property type="project" value="UniProtKB-KW"/>
</dbReference>
<dbReference type="GO" id="GO:0005524">
    <property type="term" value="F:ATP binding"/>
    <property type="evidence" value="ECO:0007669"/>
    <property type="project" value="UniProtKB-UniRule"/>
</dbReference>